<name>A0A9J7BIT0_9BACT</name>
<organism evidence="2 3">
    <name type="scientific">Occallatibacter riparius</name>
    <dbReference type="NCBI Taxonomy" id="1002689"/>
    <lineage>
        <taxon>Bacteria</taxon>
        <taxon>Pseudomonadati</taxon>
        <taxon>Acidobacteriota</taxon>
        <taxon>Terriglobia</taxon>
        <taxon>Terriglobales</taxon>
        <taxon>Acidobacteriaceae</taxon>
        <taxon>Occallatibacter</taxon>
    </lineage>
</organism>
<evidence type="ECO:0000313" key="3">
    <source>
        <dbReference type="Proteomes" id="UP001059380"/>
    </source>
</evidence>
<dbReference type="InterPro" id="IPR057601">
    <property type="entry name" value="Oar-like_b-barrel"/>
</dbReference>
<dbReference type="Pfam" id="PF25183">
    <property type="entry name" value="OMP_b-brl_4"/>
    <property type="match status" value="1"/>
</dbReference>
<accession>A0A9J7BIT0</accession>
<keyword evidence="3" id="KW-1185">Reference proteome</keyword>
<feature type="domain" description="TonB-dependent transporter Oar-like beta-barrel" evidence="1">
    <location>
        <begin position="39"/>
        <end position="204"/>
    </location>
</feature>
<dbReference type="KEGG" id="orp:MOP44_14005"/>
<evidence type="ECO:0000259" key="1">
    <source>
        <dbReference type="Pfam" id="PF25183"/>
    </source>
</evidence>
<evidence type="ECO:0000313" key="2">
    <source>
        <dbReference type="EMBL" id="UWZ81698.1"/>
    </source>
</evidence>
<proteinExistence type="predicted"/>
<sequence>MRARRPTAWAPLNGVTITTGISPVLTKNSSHSGNTGLCNNFGGTVGGPIWKNKTFFFFDYDTTRASNLGTYQAGVPSDAERAGDFGEVCGAQGGTFDQNGKCSVAQGQIWDPYSGSYQNVEGYGSGAVRSAYIPYNNIAAYSSPGNPKLPPSLELPAGAGNLIDPVAKKMMQLFPKPSANMANPTIYDNWSAAGASHSPNNQFERVHRRAGHVHRRRLLFRRLHQYRRRSLRQLQAGEEHRAGRCNA</sequence>
<dbReference type="RefSeq" id="WP_260790552.1">
    <property type="nucleotide sequence ID" value="NZ_CP093313.1"/>
</dbReference>
<protein>
    <recommendedName>
        <fullName evidence="1">TonB-dependent transporter Oar-like beta-barrel domain-containing protein</fullName>
    </recommendedName>
</protein>
<dbReference type="Proteomes" id="UP001059380">
    <property type="component" value="Chromosome"/>
</dbReference>
<dbReference type="EMBL" id="CP093313">
    <property type="protein sequence ID" value="UWZ81698.1"/>
    <property type="molecule type" value="Genomic_DNA"/>
</dbReference>
<dbReference type="AlphaFoldDB" id="A0A9J7BIT0"/>
<reference evidence="2" key="1">
    <citation type="submission" date="2021-04" db="EMBL/GenBank/DDBJ databases">
        <title>Phylogenetic analysis of Acidobacteriaceae.</title>
        <authorList>
            <person name="Qiu L."/>
            <person name="Zhang Q."/>
        </authorList>
    </citation>
    <scope>NUCLEOTIDE SEQUENCE</scope>
    <source>
        <strain evidence="2">DSM 25168</strain>
    </source>
</reference>
<gene>
    <name evidence="2" type="ORF">MOP44_14005</name>
</gene>